<keyword evidence="1" id="KW-1133">Transmembrane helix</keyword>
<comment type="caution">
    <text evidence="2">The sequence shown here is derived from an EMBL/GenBank/DDBJ whole genome shotgun (WGS) entry which is preliminary data.</text>
</comment>
<proteinExistence type="predicted"/>
<evidence type="ECO:0000313" key="2">
    <source>
        <dbReference type="EMBL" id="ELY31957.1"/>
    </source>
</evidence>
<accession>L9V4K4</accession>
<name>L9V4K4_NATMM</name>
<dbReference type="AlphaFoldDB" id="L9V4K4"/>
<evidence type="ECO:0000256" key="1">
    <source>
        <dbReference type="SAM" id="Phobius"/>
    </source>
</evidence>
<keyword evidence="1" id="KW-0472">Membrane</keyword>
<feature type="transmembrane region" description="Helical" evidence="1">
    <location>
        <begin position="36"/>
        <end position="54"/>
    </location>
</feature>
<dbReference type="EMBL" id="AOHS01000023">
    <property type="protein sequence ID" value="ELY31957.1"/>
    <property type="molecule type" value="Genomic_DNA"/>
</dbReference>
<keyword evidence="2" id="KW-0830">Ubiquinone</keyword>
<gene>
    <name evidence="2" type="ORF">C500_05248</name>
</gene>
<reference evidence="2 3" key="1">
    <citation type="journal article" date="2014" name="PLoS Genet.">
        <title>Phylogenetically driven sequencing of extremely halophilic archaea reveals strategies for static and dynamic osmo-response.</title>
        <authorList>
            <person name="Becker E.A."/>
            <person name="Seitzer P.M."/>
            <person name="Tritt A."/>
            <person name="Larsen D."/>
            <person name="Krusor M."/>
            <person name="Yao A.I."/>
            <person name="Wu D."/>
            <person name="Madern D."/>
            <person name="Eisen J.A."/>
            <person name="Darling A.E."/>
            <person name="Facciotti M.T."/>
        </authorList>
    </citation>
    <scope>NUCLEOTIDE SEQUENCE [LARGE SCALE GENOMIC DNA]</scope>
    <source>
        <strain evidence="3">ATCC 43099 / DSM 3394 / CCM 3739 / CIP 104546 / IAM 13178 / JCM 8861 / NBRC 102185 / NCIMB 2190 / MS3</strain>
    </source>
</reference>
<protein>
    <submittedName>
        <fullName evidence="2">NADH-ubiquinone/plastoquinone oxidoreductase chain 3</fullName>
    </submittedName>
</protein>
<sequence length="60" mass="6570">MDLVLVAIFWLFFALLTATVATVVLSIAGVDGETYFTEVYVGMVLLGLIWYVLAGRSIRA</sequence>
<evidence type="ECO:0000313" key="3">
    <source>
        <dbReference type="Proteomes" id="UP000011543"/>
    </source>
</evidence>
<keyword evidence="1" id="KW-0812">Transmembrane</keyword>
<dbReference type="PATRIC" id="fig|547559.17.peg.1006"/>
<dbReference type="Proteomes" id="UP000011543">
    <property type="component" value="Unassembled WGS sequence"/>
</dbReference>
<organism evidence="2 3">
    <name type="scientific">Natrialba magadii (strain ATCC 43099 / DSM 3394 / CCM 3739 / CIP 104546 / IAM 13178 / JCM 8861 / NBRC 102185 / NCIMB 2190 / MS3)</name>
    <name type="common">Natronobacterium magadii</name>
    <dbReference type="NCBI Taxonomy" id="547559"/>
    <lineage>
        <taxon>Archaea</taxon>
        <taxon>Methanobacteriati</taxon>
        <taxon>Methanobacteriota</taxon>
        <taxon>Stenosarchaea group</taxon>
        <taxon>Halobacteria</taxon>
        <taxon>Halobacteriales</taxon>
        <taxon>Natrialbaceae</taxon>
        <taxon>Natrialba</taxon>
    </lineage>
</organism>